<dbReference type="STRING" id="28134.SAMN05444288_1401"/>
<evidence type="ECO:0000256" key="1">
    <source>
        <dbReference type="SAM" id="MobiDB-lite"/>
    </source>
</evidence>
<dbReference type="HOGENOM" id="CLU_056168_0_0_10"/>
<evidence type="ECO:0000313" key="3">
    <source>
        <dbReference type="EMBL" id="EFZ36850.1"/>
    </source>
</evidence>
<feature type="compositionally biased region" description="Low complexity" evidence="1">
    <location>
        <begin position="188"/>
        <end position="201"/>
    </location>
</feature>
<feature type="chain" id="PRO_5003224173" description="DUF3300 domain-containing protein" evidence="2">
    <location>
        <begin position="21"/>
        <end position="408"/>
    </location>
</feature>
<evidence type="ECO:0000313" key="4">
    <source>
        <dbReference type="Proteomes" id="UP000005580"/>
    </source>
</evidence>
<dbReference type="AlphaFoldDB" id="E7RRG2"/>
<feature type="compositionally biased region" description="Polar residues" evidence="1">
    <location>
        <begin position="202"/>
        <end position="218"/>
    </location>
</feature>
<proteinExistence type="predicted"/>
<feature type="signal peptide" evidence="2">
    <location>
        <begin position="1"/>
        <end position="20"/>
    </location>
</feature>
<feature type="compositionally biased region" description="Low complexity" evidence="1">
    <location>
        <begin position="219"/>
        <end position="230"/>
    </location>
</feature>
<evidence type="ECO:0008006" key="5">
    <source>
        <dbReference type="Google" id="ProtNLM"/>
    </source>
</evidence>
<accession>E7RRG2</accession>
<feature type="compositionally biased region" description="Low complexity" evidence="1">
    <location>
        <begin position="368"/>
        <end position="383"/>
    </location>
</feature>
<evidence type="ECO:0000256" key="2">
    <source>
        <dbReference type="SAM" id="SignalP"/>
    </source>
</evidence>
<feature type="region of interest" description="Disordered" evidence="1">
    <location>
        <begin position="180"/>
        <end position="408"/>
    </location>
</feature>
<name>E7RRG2_9BACT</name>
<reference evidence="3" key="1">
    <citation type="submission" date="2011-01" db="EMBL/GenBank/DDBJ databases">
        <authorList>
            <person name="Muzny D."/>
            <person name="Qin X."/>
            <person name="Buhay C."/>
            <person name="Dugan-Rocha S."/>
            <person name="Ding Y."/>
            <person name="Chen G."/>
            <person name="Hawes A."/>
            <person name="Holder M."/>
            <person name="Jhangiani S."/>
            <person name="Johnson A."/>
            <person name="Khan Z."/>
            <person name="Li Z."/>
            <person name="Liu W."/>
            <person name="Liu X."/>
            <person name="Perez L."/>
            <person name="Shen H."/>
            <person name="Wang Q."/>
            <person name="Watt J."/>
            <person name="Xi L."/>
            <person name="Xin Y."/>
            <person name="Zhou J."/>
            <person name="Deng J."/>
            <person name="Jiang H."/>
            <person name="Liu Y."/>
            <person name="Qu J."/>
            <person name="Song X.-Z."/>
            <person name="Zhang L."/>
            <person name="Villasana D."/>
            <person name="Johnson A."/>
            <person name="Liu J."/>
            <person name="Liyanage D."/>
            <person name="Lorensuhewa L."/>
            <person name="Robinson T."/>
            <person name="Song A."/>
            <person name="Song B.-B."/>
            <person name="Dinh H."/>
            <person name="Thornton R."/>
            <person name="Coyle M."/>
            <person name="Francisco L."/>
            <person name="Jackson L."/>
            <person name="Javaid M."/>
            <person name="Korchina V."/>
            <person name="Kovar C."/>
            <person name="Mata R."/>
            <person name="Mathew T."/>
            <person name="Ngo R."/>
            <person name="Nguyen L."/>
            <person name="Nguyen N."/>
            <person name="Okwuonu G."/>
            <person name="Ongeri F."/>
            <person name="Pham C."/>
            <person name="Simmons D."/>
            <person name="Wilczek-Boney K."/>
            <person name="Hale W."/>
            <person name="Jakkamsetti A."/>
            <person name="Pham P."/>
            <person name="Ruth R."/>
            <person name="San Lucas F."/>
            <person name="Warren J."/>
            <person name="Zhang J."/>
            <person name="Zhao Z."/>
            <person name="Zhou C."/>
            <person name="Zhu D."/>
            <person name="Lee S."/>
            <person name="Bess C."/>
            <person name="Blankenburg K."/>
            <person name="Forbes L."/>
            <person name="Fu Q."/>
            <person name="Gubbala S."/>
            <person name="Hirani K."/>
            <person name="Jayaseelan J.C."/>
            <person name="Lara F."/>
            <person name="Munidasa M."/>
            <person name="Palculict T."/>
            <person name="Patil S."/>
            <person name="Pu L.-L."/>
            <person name="Saada N."/>
            <person name="Tang L."/>
            <person name="Weissenberger G."/>
            <person name="Zhu Y."/>
            <person name="Hemphill L."/>
            <person name="Shang Y."/>
            <person name="Youmans B."/>
            <person name="Ayvaz T."/>
            <person name="Ross M."/>
            <person name="Santibanez J."/>
            <person name="Aqrawi P."/>
            <person name="Gross S."/>
            <person name="Joshi V."/>
            <person name="Fowler G."/>
            <person name="Nazareth L."/>
            <person name="Reid J."/>
            <person name="Worley K."/>
            <person name="Petrosino J."/>
            <person name="Highlander S."/>
            <person name="Gibbs R."/>
        </authorList>
    </citation>
    <scope>NUCLEOTIDE SEQUENCE [LARGE SCALE GENOMIC DNA]</scope>
    <source>
        <strain evidence="3">ATCC 33269</strain>
    </source>
</reference>
<keyword evidence="4" id="KW-1185">Reference proteome</keyword>
<sequence>MKKFILALTALLTITVSASAMSYEQARQQALFLTDKMAYELNLTDDQYEAAYEINLDYLMSISDYSDLYGAYWQQRNIDLSYILLDWQYRAYINATYFYRPLYWSGGYWHFGIYARYPHRDYFFFGRPDFYGVYRGSHSWSVNGGRSWYNGRRFGPRPGYEGIGMRDGFNRGDYGRGSNRVFGNGIDRSNGSGRNSFGSQSYPRQNRGSFGNGVPSTRNNSTFGNGSFGNRQSSTRSTVTRPETSGSGYSHFGSRSNGSLSNGYVSPPNNTFSPSRSTSPRSSSESSFGSTSRSTGTFGSGSRSNSGSYSPSTRSNSGSFETSPHSGSRSFGSGSRSMGGSFDGGMSSSGSFSPSTRSNTGSFGGGARSNSGSFGSGSRSMGGSSFGGGGGSTSPSQNSGGAHFGSRR</sequence>
<dbReference type="EMBL" id="AEPE02000005">
    <property type="protein sequence ID" value="EFZ36850.1"/>
    <property type="molecule type" value="Genomic_DNA"/>
</dbReference>
<dbReference type="Proteomes" id="UP000005580">
    <property type="component" value="Unassembled WGS sequence"/>
</dbReference>
<comment type="caution">
    <text evidence="3">The sequence shown here is derived from an EMBL/GenBank/DDBJ whole genome shotgun (WGS) entry which is preliminary data.</text>
</comment>
<gene>
    <name evidence="3" type="ORF">HMPREF0663_11763</name>
</gene>
<protein>
    <recommendedName>
        <fullName evidence="5">DUF3300 domain-containing protein</fullName>
    </recommendedName>
</protein>
<feature type="compositionally biased region" description="Polar residues" evidence="1">
    <location>
        <begin position="231"/>
        <end position="264"/>
    </location>
</feature>
<organism evidence="3 4">
    <name type="scientific">Hoylesella oralis ATCC 33269</name>
    <dbReference type="NCBI Taxonomy" id="873533"/>
    <lineage>
        <taxon>Bacteria</taxon>
        <taxon>Pseudomonadati</taxon>
        <taxon>Bacteroidota</taxon>
        <taxon>Bacteroidia</taxon>
        <taxon>Bacteroidales</taxon>
        <taxon>Prevotellaceae</taxon>
        <taxon>Hoylesella</taxon>
    </lineage>
</organism>
<dbReference type="RefSeq" id="WP_004369936.1">
    <property type="nucleotide sequence ID" value="NZ_GL833119.1"/>
</dbReference>
<dbReference type="eggNOG" id="ENOG503415M">
    <property type="taxonomic scope" value="Bacteria"/>
</dbReference>
<keyword evidence="2" id="KW-0732">Signal</keyword>
<feature type="compositionally biased region" description="Low complexity" evidence="1">
    <location>
        <begin position="266"/>
        <end position="358"/>
    </location>
</feature>